<dbReference type="PANTHER" id="PTHR30126:SF39">
    <property type="entry name" value="HTH-TYPE TRANSCRIPTIONAL REGULATOR CYSL"/>
    <property type="match status" value="1"/>
</dbReference>
<dbReference type="Pfam" id="PF00126">
    <property type="entry name" value="HTH_1"/>
    <property type="match status" value="1"/>
</dbReference>
<feature type="domain" description="HTH lysR-type" evidence="5">
    <location>
        <begin position="6"/>
        <end position="58"/>
    </location>
</feature>
<sequence>MFDFRLRVFYTVAKRLSFTKAAEELFISQPAVTKHIHELEQQLGVKVFERIGNRIKLTVAGQIMLKHAETIFTTYRNLEYDINQLKSSQGGLLPIGASTTIAQYFIPPLLAKFHQRYPDVEISLIMGNTEQIEQALLEKNIELGIIEGKSKNPLLKYVELAKDEIVLVGNARHTYGQDDKLTANDLKQIPLLMREHGSGTLEVILDALSQLKLKPTDLNIAMYMGSTESIKSYLANSNCVAFLPLQAIKRELEAGDFKLLSMKNFSLVRKFHFIYLQGQQDKLAQHFIRFAKQNSPE</sequence>
<keyword evidence="4" id="KW-0804">Transcription</keyword>
<dbReference type="Gene3D" id="3.40.190.290">
    <property type="match status" value="1"/>
</dbReference>
<evidence type="ECO:0000256" key="1">
    <source>
        <dbReference type="ARBA" id="ARBA00009437"/>
    </source>
</evidence>
<dbReference type="InterPro" id="IPR005119">
    <property type="entry name" value="LysR_subst-bd"/>
</dbReference>
<gene>
    <name evidence="6" type="ORF">DCC81_01940</name>
</gene>
<evidence type="ECO:0000256" key="4">
    <source>
        <dbReference type="ARBA" id="ARBA00023163"/>
    </source>
</evidence>
<dbReference type="SUPFAM" id="SSF53850">
    <property type="entry name" value="Periplasmic binding protein-like II"/>
    <property type="match status" value="1"/>
</dbReference>
<comment type="similarity">
    <text evidence="1">Belongs to the LysR transcriptional regulatory family.</text>
</comment>
<dbReference type="Proteomes" id="UP000244450">
    <property type="component" value="Unassembled WGS sequence"/>
</dbReference>
<dbReference type="CDD" id="cd08420">
    <property type="entry name" value="PBP2_CysL_like"/>
    <property type="match status" value="1"/>
</dbReference>
<proteinExistence type="inferred from homology"/>
<evidence type="ECO:0000313" key="6">
    <source>
        <dbReference type="EMBL" id="PUZ28270.1"/>
    </source>
</evidence>
<dbReference type="Gene3D" id="1.10.10.10">
    <property type="entry name" value="Winged helix-like DNA-binding domain superfamily/Winged helix DNA-binding domain"/>
    <property type="match status" value="1"/>
</dbReference>
<reference evidence="6 7" key="1">
    <citation type="submission" date="2018-04" db="EMBL/GenBank/DDBJ databases">
        <title>Chitinophaga fuyangensis sp. nov., isolated from soil in a chemical factory.</title>
        <authorList>
            <person name="Chen K."/>
        </authorList>
    </citation>
    <scope>NUCLEOTIDE SEQUENCE [LARGE SCALE GENOMIC DNA]</scope>
    <source>
        <strain evidence="6 7">LY-1</strain>
    </source>
</reference>
<dbReference type="AlphaFoldDB" id="A0A2T7BKV0"/>
<dbReference type="EMBL" id="QCYK01000001">
    <property type="protein sequence ID" value="PUZ28270.1"/>
    <property type="molecule type" value="Genomic_DNA"/>
</dbReference>
<evidence type="ECO:0000259" key="5">
    <source>
        <dbReference type="PROSITE" id="PS50931"/>
    </source>
</evidence>
<dbReference type="InterPro" id="IPR036390">
    <property type="entry name" value="WH_DNA-bd_sf"/>
</dbReference>
<dbReference type="RefSeq" id="WP_108684908.1">
    <property type="nucleotide sequence ID" value="NZ_QCYK01000001.1"/>
</dbReference>
<evidence type="ECO:0000256" key="2">
    <source>
        <dbReference type="ARBA" id="ARBA00023015"/>
    </source>
</evidence>
<accession>A0A2T7BKV0</accession>
<keyword evidence="7" id="KW-1185">Reference proteome</keyword>
<keyword evidence="2" id="KW-0805">Transcription regulation</keyword>
<dbReference type="SUPFAM" id="SSF46785">
    <property type="entry name" value="Winged helix' DNA-binding domain"/>
    <property type="match status" value="1"/>
</dbReference>
<protein>
    <submittedName>
        <fullName evidence="6">LysR family transcriptional regulator</fullName>
    </submittedName>
</protein>
<dbReference type="OrthoDB" id="9785745at2"/>
<dbReference type="FunFam" id="1.10.10.10:FF:000001">
    <property type="entry name" value="LysR family transcriptional regulator"/>
    <property type="match status" value="1"/>
</dbReference>
<dbReference type="GO" id="GO:0000976">
    <property type="term" value="F:transcription cis-regulatory region binding"/>
    <property type="evidence" value="ECO:0007669"/>
    <property type="project" value="TreeGrafter"/>
</dbReference>
<organism evidence="6 7">
    <name type="scientific">Chitinophaga parva</name>
    <dbReference type="NCBI Taxonomy" id="2169414"/>
    <lineage>
        <taxon>Bacteria</taxon>
        <taxon>Pseudomonadati</taxon>
        <taxon>Bacteroidota</taxon>
        <taxon>Chitinophagia</taxon>
        <taxon>Chitinophagales</taxon>
        <taxon>Chitinophagaceae</taxon>
        <taxon>Chitinophaga</taxon>
    </lineage>
</organism>
<keyword evidence="3" id="KW-0238">DNA-binding</keyword>
<dbReference type="PROSITE" id="PS50931">
    <property type="entry name" value="HTH_LYSR"/>
    <property type="match status" value="1"/>
</dbReference>
<dbReference type="InterPro" id="IPR036388">
    <property type="entry name" value="WH-like_DNA-bd_sf"/>
</dbReference>
<dbReference type="PANTHER" id="PTHR30126">
    <property type="entry name" value="HTH-TYPE TRANSCRIPTIONAL REGULATOR"/>
    <property type="match status" value="1"/>
</dbReference>
<dbReference type="PRINTS" id="PR00039">
    <property type="entry name" value="HTHLYSR"/>
</dbReference>
<name>A0A2T7BKV0_9BACT</name>
<dbReference type="InterPro" id="IPR000847">
    <property type="entry name" value="LysR_HTH_N"/>
</dbReference>
<dbReference type="Pfam" id="PF03466">
    <property type="entry name" value="LysR_substrate"/>
    <property type="match status" value="1"/>
</dbReference>
<evidence type="ECO:0000256" key="3">
    <source>
        <dbReference type="ARBA" id="ARBA00023125"/>
    </source>
</evidence>
<dbReference type="GO" id="GO:0003700">
    <property type="term" value="F:DNA-binding transcription factor activity"/>
    <property type="evidence" value="ECO:0007669"/>
    <property type="project" value="InterPro"/>
</dbReference>
<comment type="caution">
    <text evidence="6">The sequence shown here is derived from an EMBL/GenBank/DDBJ whole genome shotgun (WGS) entry which is preliminary data.</text>
</comment>
<evidence type="ECO:0000313" key="7">
    <source>
        <dbReference type="Proteomes" id="UP000244450"/>
    </source>
</evidence>